<evidence type="ECO:0000313" key="2">
    <source>
        <dbReference type="Proteomes" id="UP000499080"/>
    </source>
</evidence>
<sequence length="103" mass="11442">MPIIFRANSGMFKEKTLKLDIHEHSVPPKWFGSIAHHSSFQPAKPSPTGTAIPYCYCNLLLPALSKRDSCSGFVVFASEREPQSPSPPVTFQLLCPTLQKDIK</sequence>
<gene>
    <name evidence="1" type="ORF">AVEN_275301_1</name>
</gene>
<keyword evidence="2" id="KW-1185">Reference proteome</keyword>
<comment type="caution">
    <text evidence="1">The sequence shown here is derived from an EMBL/GenBank/DDBJ whole genome shotgun (WGS) entry which is preliminary data.</text>
</comment>
<reference evidence="1 2" key="1">
    <citation type="journal article" date="2019" name="Sci. Rep.">
        <title>Orb-weaving spider Araneus ventricosus genome elucidates the spidroin gene catalogue.</title>
        <authorList>
            <person name="Kono N."/>
            <person name="Nakamura H."/>
            <person name="Ohtoshi R."/>
            <person name="Moran D.A.P."/>
            <person name="Shinohara A."/>
            <person name="Yoshida Y."/>
            <person name="Fujiwara M."/>
            <person name="Mori M."/>
            <person name="Tomita M."/>
            <person name="Arakawa K."/>
        </authorList>
    </citation>
    <scope>NUCLEOTIDE SEQUENCE [LARGE SCALE GENOMIC DNA]</scope>
</reference>
<accession>A0A4Y2GBV7</accession>
<name>A0A4Y2GBV7_ARAVE</name>
<protein>
    <submittedName>
        <fullName evidence="1">Uncharacterized protein</fullName>
    </submittedName>
</protein>
<proteinExistence type="predicted"/>
<organism evidence="1 2">
    <name type="scientific">Araneus ventricosus</name>
    <name type="common">Orbweaver spider</name>
    <name type="synonym">Epeira ventricosa</name>
    <dbReference type="NCBI Taxonomy" id="182803"/>
    <lineage>
        <taxon>Eukaryota</taxon>
        <taxon>Metazoa</taxon>
        <taxon>Ecdysozoa</taxon>
        <taxon>Arthropoda</taxon>
        <taxon>Chelicerata</taxon>
        <taxon>Arachnida</taxon>
        <taxon>Araneae</taxon>
        <taxon>Araneomorphae</taxon>
        <taxon>Entelegynae</taxon>
        <taxon>Araneoidea</taxon>
        <taxon>Araneidae</taxon>
        <taxon>Araneus</taxon>
    </lineage>
</organism>
<dbReference type="AlphaFoldDB" id="A0A4Y2GBV7"/>
<dbReference type="EMBL" id="BGPR01001323">
    <property type="protein sequence ID" value="GBM51110.1"/>
    <property type="molecule type" value="Genomic_DNA"/>
</dbReference>
<dbReference type="Proteomes" id="UP000499080">
    <property type="component" value="Unassembled WGS sequence"/>
</dbReference>
<evidence type="ECO:0000313" key="1">
    <source>
        <dbReference type="EMBL" id="GBM51110.1"/>
    </source>
</evidence>